<comment type="subunit">
    <text evidence="6">Homotetramer. Forms an RuvA(8)-RuvB(12)-Holliday junction (HJ) complex. HJ DNA is sandwiched between 2 RuvA tetramers; dsDNA enters through RuvA and exits via RuvB. An RuvB hexamer assembles on each DNA strand where it exits the tetramer. Each RuvB hexamer is contacted by two RuvA subunits (via domain III) on 2 adjacent RuvB subunits; this complex drives branch migration. In the full resolvosome a probable DNA-RuvA(4)-RuvB(12)-RuvC(2) complex forms which resolves the HJ.</text>
</comment>
<dbReference type="SMART" id="SM00278">
    <property type="entry name" value="HhH1"/>
    <property type="match status" value="2"/>
</dbReference>
<accession>A0A549YLU7</accession>
<keyword evidence="2 6" id="KW-0227">DNA damage</keyword>
<evidence type="ECO:0000313" key="9">
    <source>
        <dbReference type="Proteomes" id="UP000319280"/>
    </source>
</evidence>
<evidence type="ECO:0000256" key="2">
    <source>
        <dbReference type="ARBA" id="ARBA00022763"/>
    </source>
</evidence>
<dbReference type="InterPro" id="IPR013849">
    <property type="entry name" value="DNA_helicase_Holl-junc_RuvA_I"/>
</dbReference>
<dbReference type="GO" id="GO:0006310">
    <property type="term" value="P:DNA recombination"/>
    <property type="evidence" value="ECO:0007669"/>
    <property type="project" value="UniProtKB-UniRule"/>
</dbReference>
<dbReference type="InterPro" id="IPR036267">
    <property type="entry name" value="RuvA_C_sf"/>
</dbReference>
<dbReference type="InterPro" id="IPR000085">
    <property type="entry name" value="RuvA"/>
</dbReference>
<dbReference type="InterPro" id="IPR010994">
    <property type="entry name" value="RuvA_2-like"/>
</dbReference>
<dbReference type="Pfam" id="PF07499">
    <property type="entry name" value="RuvA_C"/>
    <property type="match status" value="1"/>
</dbReference>
<evidence type="ECO:0000256" key="4">
    <source>
        <dbReference type="ARBA" id="ARBA00023172"/>
    </source>
</evidence>
<dbReference type="GO" id="GO:0016787">
    <property type="term" value="F:hydrolase activity"/>
    <property type="evidence" value="ECO:0007669"/>
    <property type="project" value="UniProtKB-KW"/>
</dbReference>
<dbReference type="CDD" id="cd14332">
    <property type="entry name" value="UBA_RuvA_C"/>
    <property type="match status" value="1"/>
</dbReference>
<keyword evidence="1 6" id="KW-0963">Cytoplasm</keyword>
<dbReference type="SUPFAM" id="SSF50249">
    <property type="entry name" value="Nucleic acid-binding proteins"/>
    <property type="match status" value="1"/>
</dbReference>
<keyword evidence="9" id="KW-1185">Reference proteome</keyword>
<feature type="domain" description="Helix-hairpin-helix DNA-binding motif class 1" evidence="7">
    <location>
        <begin position="107"/>
        <end position="126"/>
    </location>
</feature>
<evidence type="ECO:0000313" key="8">
    <source>
        <dbReference type="EMBL" id="TRM12817.1"/>
    </source>
</evidence>
<keyword evidence="8" id="KW-0378">Hydrolase</keyword>
<gene>
    <name evidence="6 8" type="primary">ruvA</name>
    <name evidence="8" type="ORF">FH966_14520</name>
</gene>
<dbReference type="InterPro" id="IPR011114">
    <property type="entry name" value="RuvA_C"/>
</dbReference>
<sequence length="201" mass="21837">MIAYIKGLLVRIQGDAVIVDVQGIGYEIVCADPYAFQASINKQVTISTYHYVREDIQILYGFKSEEEKLLFTKLITVSGIGPKGALAMLGATNGAALVNAIEREDDAFLVSLPGIGKKTARQIILDLKGKLPVVTPAANEPKETADQVHASPEVLQETQEVLKSLGYTDREIRTVATDLQKENVAGTDELVRKALALLVEQ</sequence>
<keyword evidence="4 6" id="KW-0233">DNA recombination</keyword>
<evidence type="ECO:0000256" key="5">
    <source>
        <dbReference type="ARBA" id="ARBA00023204"/>
    </source>
</evidence>
<keyword evidence="3 6" id="KW-0238">DNA-binding</keyword>
<comment type="domain">
    <text evidence="6">Has three domains with a flexible linker between the domains II and III and assumes an 'L' shape. Domain III is highly mobile and contacts RuvB.</text>
</comment>
<dbReference type="InterPro" id="IPR012340">
    <property type="entry name" value="NA-bd_OB-fold"/>
</dbReference>
<feature type="domain" description="Helix-hairpin-helix DNA-binding motif class 1" evidence="7">
    <location>
        <begin position="72"/>
        <end position="91"/>
    </location>
</feature>
<dbReference type="SUPFAM" id="SSF46929">
    <property type="entry name" value="DNA helicase RuvA subunit, C-terminal domain"/>
    <property type="match status" value="1"/>
</dbReference>
<dbReference type="RefSeq" id="WP_142791738.1">
    <property type="nucleotide sequence ID" value="NZ_VJMZ01000001.1"/>
</dbReference>
<dbReference type="EMBL" id="VJMZ01000001">
    <property type="protein sequence ID" value="TRM12817.1"/>
    <property type="molecule type" value="Genomic_DNA"/>
</dbReference>
<keyword evidence="5 6" id="KW-0234">DNA repair</keyword>
<dbReference type="Proteomes" id="UP000319280">
    <property type="component" value="Unassembled WGS sequence"/>
</dbReference>
<reference evidence="8 9" key="1">
    <citation type="submission" date="2019-07" db="EMBL/GenBank/DDBJ databases">
        <title>Genomic analysis of Lentibacillus sp. NKC851-2.</title>
        <authorList>
            <person name="Oh Y.J."/>
        </authorList>
    </citation>
    <scope>NUCLEOTIDE SEQUENCE [LARGE SCALE GENOMIC DNA]</scope>
    <source>
        <strain evidence="8 9">NKC851-2</strain>
    </source>
</reference>
<dbReference type="Pfam" id="PF01330">
    <property type="entry name" value="RuvA_N"/>
    <property type="match status" value="1"/>
</dbReference>
<feature type="region of interest" description="Domain III" evidence="6">
    <location>
        <begin position="150"/>
        <end position="201"/>
    </location>
</feature>
<dbReference type="Gene3D" id="2.40.50.140">
    <property type="entry name" value="Nucleic acid-binding proteins"/>
    <property type="match status" value="1"/>
</dbReference>
<proteinExistence type="inferred from homology"/>
<evidence type="ECO:0000256" key="1">
    <source>
        <dbReference type="ARBA" id="ARBA00022490"/>
    </source>
</evidence>
<comment type="caution">
    <text evidence="6">Lacks conserved residue(s) required for the propagation of feature annotation.</text>
</comment>
<dbReference type="InterPro" id="IPR003583">
    <property type="entry name" value="Hlx-hairpin-Hlx_DNA-bd_motif"/>
</dbReference>
<dbReference type="NCBIfam" id="TIGR00084">
    <property type="entry name" value="ruvA"/>
    <property type="match status" value="1"/>
</dbReference>
<organism evidence="8 9">
    <name type="scientific">Lentibacillus cibarius</name>
    <dbReference type="NCBI Taxonomy" id="2583219"/>
    <lineage>
        <taxon>Bacteria</taxon>
        <taxon>Bacillati</taxon>
        <taxon>Bacillota</taxon>
        <taxon>Bacilli</taxon>
        <taxon>Bacillales</taxon>
        <taxon>Bacillaceae</taxon>
        <taxon>Lentibacillus</taxon>
    </lineage>
</organism>
<dbReference type="HAMAP" id="MF_00031">
    <property type="entry name" value="DNA_HJ_migration_RuvA"/>
    <property type="match status" value="1"/>
</dbReference>
<dbReference type="GO" id="GO:0000400">
    <property type="term" value="F:four-way junction DNA binding"/>
    <property type="evidence" value="ECO:0007669"/>
    <property type="project" value="UniProtKB-UniRule"/>
</dbReference>
<dbReference type="GO" id="GO:0009379">
    <property type="term" value="C:Holliday junction helicase complex"/>
    <property type="evidence" value="ECO:0007669"/>
    <property type="project" value="InterPro"/>
</dbReference>
<evidence type="ECO:0000256" key="3">
    <source>
        <dbReference type="ARBA" id="ARBA00023125"/>
    </source>
</evidence>
<dbReference type="GO" id="GO:0005737">
    <property type="term" value="C:cytoplasm"/>
    <property type="evidence" value="ECO:0007669"/>
    <property type="project" value="UniProtKB-SubCell"/>
</dbReference>
<dbReference type="AlphaFoldDB" id="A0A549YLU7"/>
<dbReference type="GO" id="GO:0005524">
    <property type="term" value="F:ATP binding"/>
    <property type="evidence" value="ECO:0007669"/>
    <property type="project" value="InterPro"/>
</dbReference>
<evidence type="ECO:0000256" key="6">
    <source>
        <dbReference type="HAMAP-Rule" id="MF_00031"/>
    </source>
</evidence>
<evidence type="ECO:0000259" key="7">
    <source>
        <dbReference type="SMART" id="SM00278"/>
    </source>
</evidence>
<dbReference type="Pfam" id="PF14520">
    <property type="entry name" value="HHH_5"/>
    <property type="match status" value="1"/>
</dbReference>
<dbReference type="Gene3D" id="1.10.150.20">
    <property type="entry name" value="5' to 3' exonuclease, C-terminal subdomain"/>
    <property type="match status" value="1"/>
</dbReference>
<dbReference type="GO" id="GO:0048476">
    <property type="term" value="C:Holliday junction resolvase complex"/>
    <property type="evidence" value="ECO:0007669"/>
    <property type="project" value="UniProtKB-UniRule"/>
</dbReference>
<dbReference type="SUPFAM" id="SSF47781">
    <property type="entry name" value="RuvA domain 2-like"/>
    <property type="match status" value="1"/>
</dbReference>
<protein>
    <recommendedName>
        <fullName evidence="6">Holliday junction branch migration complex subunit RuvA</fullName>
    </recommendedName>
</protein>
<comment type="caution">
    <text evidence="8">The sequence shown here is derived from an EMBL/GenBank/DDBJ whole genome shotgun (WGS) entry which is preliminary data.</text>
</comment>
<dbReference type="GO" id="GO:0009378">
    <property type="term" value="F:four-way junction helicase activity"/>
    <property type="evidence" value="ECO:0007669"/>
    <property type="project" value="InterPro"/>
</dbReference>
<comment type="similarity">
    <text evidence="6">Belongs to the RuvA family.</text>
</comment>
<comment type="subcellular location">
    <subcellularLocation>
        <location evidence="6">Cytoplasm</location>
    </subcellularLocation>
</comment>
<comment type="function">
    <text evidence="6">The RuvA-RuvB-RuvC complex processes Holliday junction (HJ) DNA during genetic recombination and DNA repair, while the RuvA-RuvB complex plays an important role in the rescue of blocked DNA replication forks via replication fork reversal (RFR). RuvA specifically binds to HJ cruciform DNA, conferring on it an open structure. The RuvB hexamer acts as an ATP-dependent pump, pulling dsDNA into and through the RuvAB complex. HJ branch migration allows RuvC to scan DNA until it finds its consensus sequence, where it cleaves and resolves the cruciform DNA.</text>
</comment>
<dbReference type="GO" id="GO:0006281">
    <property type="term" value="P:DNA repair"/>
    <property type="evidence" value="ECO:0007669"/>
    <property type="project" value="UniProtKB-UniRule"/>
</dbReference>
<name>A0A549YLU7_9BACI</name>